<dbReference type="EMBL" id="FOAN01000005">
    <property type="protein sequence ID" value="SEL71722.1"/>
    <property type="molecule type" value="Genomic_DNA"/>
</dbReference>
<evidence type="ECO:0008006" key="3">
    <source>
        <dbReference type="Google" id="ProtNLM"/>
    </source>
</evidence>
<keyword evidence="2" id="KW-1185">Reference proteome</keyword>
<dbReference type="OrthoDB" id="8149840at2"/>
<organism evidence="1 2">
    <name type="scientific">Bosea lupini</name>
    <dbReference type="NCBI Taxonomy" id="1036779"/>
    <lineage>
        <taxon>Bacteria</taxon>
        <taxon>Pseudomonadati</taxon>
        <taxon>Pseudomonadota</taxon>
        <taxon>Alphaproteobacteria</taxon>
        <taxon>Hyphomicrobiales</taxon>
        <taxon>Boseaceae</taxon>
        <taxon>Bosea</taxon>
    </lineage>
</organism>
<dbReference type="Proteomes" id="UP000199664">
    <property type="component" value="Unassembled WGS sequence"/>
</dbReference>
<sequence>MAGDLDLLIGTWTVRVKGWVWEYDFRRDGGVTWRDLGSMESGVGNWAASSKLVNIWWKGSTTRESWQRPLTSGNDHTWYESSYYRGKYRIEKTGFTPPSPTPPSGPTDATLIDAAWDASRSSLRFALNRMRLLQRQIKYFEDSGGSEDAFNELRRNYRRDIAVISRKLLVPLNAMDPAFRSALASAINLVEQNLALPKALNAARAGGKCGDPRPAFAWTTPRRKPPDTDLCTSWFTSNADLQRDVVTHEYFHTVGLGDISVNNTTDALGNANTMAQVVAFLHDRARQKNSDGNEQMIPALPTP</sequence>
<proteinExistence type="predicted"/>
<protein>
    <recommendedName>
        <fullName evidence="3">Lysine-specific metallo-endopeptidase</fullName>
    </recommendedName>
</protein>
<gene>
    <name evidence="1" type="ORF">SAMN04515666_10556</name>
</gene>
<dbReference type="RefSeq" id="WP_091836201.1">
    <property type="nucleotide sequence ID" value="NZ_FOAN01000005.1"/>
</dbReference>
<dbReference type="STRING" id="1036779.SAMN04515666_10556"/>
<evidence type="ECO:0000313" key="1">
    <source>
        <dbReference type="EMBL" id="SEL71722.1"/>
    </source>
</evidence>
<evidence type="ECO:0000313" key="2">
    <source>
        <dbReference type="Proteomes" id="UP000199664"/>
    </source>
</evidence>
<reference evidence="2" key="1">
    <citation type="submission" date="2016-10" db="EMBL/GenBank/DDBJ databases">
        <authorList>
            <person name="Varghese N."/>
            <person name="Submissions S."/>
        </authorList>
    </citation>
    <scope>NUCLEOTIDE SEQUENCE [LARGE SCALE GENOMIC DNA]</scope>
    <source>
        <strain evidence="2">LMG 26383,CCUG 61248,R- 45681</strain>
    </source>
</reference>
<name>A0A1H7SGH8_9HYPH</name>
<accession>A0A1H7SGH8</accession>
<dbReference type="AlphaFoldDB" id="A0A1H7SGH8"/>